<dbReference type="Proteomes" id="UP001519460">
    <property type="component" value="Unassembled WGS sequence"/>
</dbReference>
<evidence type="ECO:0000313" key="2">
    <source>
        <dbReference type="Proteomes" id="UP001519460"/>
    </source>
</evidence>
<reference evidence="1 2" key="1">
    <citation type="journal article" date="2023" name="Sci. Data">
        <title>Genome assembly of the Korean intertidal mud-creeper Batillaria attramentaria.</title>
        <authorList>
            <person name="Patra A.K."/>
            <person name="Ho P.T."/>
            <person name="Jun S."/>
            <person name="Lee S.J."/>
            <person name="Kim Y."/>
            <person name="Won Y.J."/>
        </authorList>
    </citation>
    <scope>NUCLEOTIDE SEQUENCE [LARGE SCALE GENOMIC DNA]</scope>
    <source>
        <strain evidence="1">Wonlab-2016</strain>
    </source>
</reference>
<sequence length="111" mass="12272">RRLSWGDGYLRSQNEPDSAALRQERLAYVSTLYPRMRVDRGFHGGTDDDATGEISNALTHFLLRPTCPTSQGTETGLDNWTNQAPGGVIRNTFQSGPLVESSYYLLAVDGH</sequence>
<evidence type="ECO:0000313" key="1">
    <source>
        <dbReference type="EMBL" id="KAK7469484.1"/>
    </source>
</evidence>
<comment type="caution">
    <text evidence="1">The sequence shown here is derived from an EMBL/GenBank/DDBJ whole genome shotgun (WGS) entry which is preliminary data.</text>
</comment>
<gene>
    <name evidence="1" type="ORF">BaRGS_00036505</name>
</gene>
<name>A0ABD0JBA7_9CAEN</name>
<feature type="non-terminal residue" evidence="1">
    <location>
        <position position="1"/>
    </location>
</feature>
<feature type="non-terminal residue" evidence="1">
    <location>
        <position position="111"/>
    </location>
</feature>
<proteinExistence type="predicted"/>
<accession>A0ABD0JBA7</accession>
<dbReference type="EMBL" id="JACVVK020000516">
    <property type="protein sequence ID" value="KAK7469484.1"/>
    <property type="molecule type" value="Genomic_DNA"/>
</dbReference>
<dbReference type="AlphaFoldDB" id="A0ABD0JBA7"/>
<protein>
    <submittedName>
        <fullName evidence="1">Uncharacterized protein</fullName>
    </submittedName>
</protein>
<keyword evidence="2" id="KW-1185">Reference proteome</keyword>
<organism evidence="1 2">
    <name type="scientific">Batillaria attramentaria</name>
    <dbReference type="NCBI Taxonomy" id="370345"/>
    <lineage>
        <taxon>Eukaryota</taxon>
        <taxon>Metazoa</taxon>
        <taxon>Spiralia</taxon>
        <taxon>Lophotrochozoa</taxon>
        <taxon>Mollusca</taxon>
        <taxon>Gastropoda</taxon>
        <taxon>Caenogastropoda</taxon>
        <taxon>Sorbeoconcha</taxon>
        <taxon>Cerithioidea</taxon>
        <taxon>Batillariidae</taxon>
        <taxon>Batillaria</taxon>
    </lineage>
</organism>